<keyword evidence="6" id="KW-1185">Reference proteome</keyword>
<comment type="subcellular location">
    <subcellularLocation>
        <location evidence="1">Nucleus</location>
    </subcellularLocation>
</comment>
<reference evidence="5 6" key="1">
    <citation type="journal article" date="2024" name="IMA Fungus">
        <title>IMA Genome - F19 : A genome assembly and annotation guide to empower mycologists, including annotated draft genome sequences of Ceratocystis pirilliformis, Diaporthe australafricana, Fusarium ophioides, Paecilomyces lecythidis, and Sporothrix stenoceras.</title>
        <authorList>
            <person name="Aylward J."/>
            <person name="Wilson A.M."/>
            <person name="Visagie C.M."/>
            <person name="Spraker J."/>
            <person name="Barnes I."/>
            <person name="Buitendag C."/>
            <person name="Ceriani C."/>
            <person name="Del Mar Angel L."/>
            <person name="du Plessis D."/>
            <person name="Fuchs T."/>
            <person name="Gasser K."/>
            <person name="Kramer D."/>
            <person name="Li W."/>
            <person name="Munsamy K."/>
            <person name="Piso A."/>
            <person name="Price J.L."/>
            <person name="Sonnekus B."/>
            <person name="Thomas C."/>
            <person name="van der Nest A."/>
            <person name="van Dijk A."/>
            <person name="van Heerden A."/>
            <person name="van Vuuren N."/>
            <person name="Yilmaz N."/>
            <person name="Duong T.A."/>
            <person name="van der Merwe N.A."/>
            <person name="Wingfield M.J."/>
            <person name="Wingfield B.D."/>
        </authorList>
    </citation>
    <scope>NUCLEOTIDE SEQUENCE [LARGE SCALE GENOMIC DNA]</scope>
    <source>
        <strain evidence="5 6">CMW 12675</strain>
    </source>
</reference>
<proteinExistence type="inferred from homology"/>
<dbReference type="EMBL" id="JAWDJO010000155">
    <property type="protein sequence ID" value="KAL1891368.1"/>
    <property type="molecule type" value="Genomic_DNA"/>
</dbReference>
<feature type="region of interest" description="Disordered" evidence="4">
    <location>
        <begin position="68"/>
        <end position="96"/>
    </location>
</feature>
<dbReference type="PANTHER" id="PTHR13031">
    <property type="entry name" value="RIBONUCLEASE P SUBUNIT P30"/>
    <property type="match status" value="1"/>
</dbReference>
<feature type="compositionally biased region" description="Low complexity" evidence="4">
    <location>
        <begin position="68"/>
        <end position="84"/>
    </location>
</feature>
<comment type="similarity">
    <text evidence="2">Belongs to the eukaryotic/archaeal RNase P protein component 3 family.</text>
</comment>
<dbReference type="PANTHER" id="PTHR13031:SF0">
    <property type="entry name" value="RIBONUCLEASE P PROTEIN SUBUNIT P30"/>
    <property type="match status" value="1"/>
</dbReference>
<dbReference type="Proteomes" id="UP001583280">
    <property type="component" value="Unassembled WGS sequence"/>
</dbReference>
<evidence type="ECO:0000256" key="1">
    <source>
        <dbReference type="ARBA" id="ARBA00004123"/>
    </source>
</evidence>
<evidence type="ECO:0000256" key="2">
    <source>
        <dbReference type="ARBA" id="ARBA00007331"/>
    </source>
</evidence>
<name>A0ABR3YSN6_9PEZI</name>
<organism evidence="5 6">
    <name type="scientific">Ceratocystis pirilliformis</name>
    <dbReference type="NCBI Taxonomy" id="259994"/>
    <lineage>
        <taxon>Eukaryota</taxon>
        <taxon>Fungi</taxon>
        <taxon>Dikarya</taxon>
        <taxon>Ascomycota</taxon>
        <taxon>Pezizomycotina</taxon>
        <taxon>Sordariomycetes</taxon>
        <taxon>Hypocreomycetidae</taxon>
        <taxon>Microascales</taxon>
        <taxon>Ceratocystidaceae</taxon>
        <taxon>Ceratocystis</taxon>
    </lineage>
</organism>
<feature type="compositionally biased region" description="Pro residues" evidence="4">
    <location>
        <begin position="85"/>
        <end position="96"/>
    </location>
</feature>
<comment type="caution">
    <text evidence="5">The sequence shown here is derived from an EMBL/GenBank/DDBJ whole genome shotgun (WGS) entry which is preliminary data.</text>
</comment>
<dbReference type="InterPro" id="IPR016195">
    <property type="entry name" value="Pol/histidinol_Pase-like"/>
</dbReference>
<accession>A0ABR3YSN6</accession>
<evidence type="ECO:0000313" key="5">
    <source>
        <dbReference type="EMBL" id="KAL1891368.1"/>
    </source>
</evidence>
<dbReference type="InterPro" id="IPR002738">
    <property type="entry name" value="RNase_P_p30"/>
</dbReference>
<dbReference type="EC" id="3.1.26.5" evidence="5"/>
<feature type="region of interest" description="Disordered" evidence="4">
    <location>
        <begin position="295"/>
        <end position="333"/>
    </location>
</feature>
<dbReference type="GO" id="GO:0004526">
    <property type="term" value="F:ribonuclease P activity"/>
    <property type="evidence" value="ECO:0007669"/>
    <property type="project" value="UniProtKB-EC"/>
</dbReference>
<evidence type="ECO:0000313" key="6">
    <source>
        <dbReference type="Proteomes" id="UP001583280"/>
    </source>
</evidence>
<evidence type="ECO:0000256" key="3">
    <source>
        <dbReference type="ARBA" id="ARBA00022694"/>
    </source>
</evidence>
<sequence>MFDLNIGWPPKTTSDSGAGAELDALLAYASTLGYKTVALNTNIQAPVPVKPPPPCPLPASVAAIQSQLQSLSPSPSSHPTSAAALPPPQPSQPPRHPIILRRATVILDDPAQNHRLQTLVPLYDILAVRPTSEKAFLSACLNIQDFPLISLDLTQRHPYPFRPKPCMTAISRGLRFEVCYAEMVRGADPALKATWVANFVSLVRATRGRGIVVSSGAREGGRALDLRAPVDLVNLLEVFGLQRERGSETVREVPRGLVVNEGIKRTGFRGVVNVVKVAGAGVDAYDKKRKIDAAAAADGSGGATEPQMSKRQMRKAKAAAAAAAANPAAEKKA</sequence>
<keyword evidence="3" id="KW-0819">tRNA processing</keyword>
<dbReference type="Gene3D" id="3.20.20.140">
    <property type="entry name" value="Metal-dependent hydrolases"/>
    <property type="match status" value="1"/>
</dbReference>
<dbReference type="SUPFAM" id="SSF89550">
    <property type="entry name" value="PHP domain-like"/>
    <property type="match status" value="1"/>
</dbReference>
<dbReference type="Pfam" id="PF01876">
    <property type="entry name" value="RNase_P_p30"/>
    <property type="match status" value="1"/>
</dbReference>
<evidence type="ECO:0000256" key="4">
    <source>
        <dbReference type="SAM" id="MobiDB-lite"/>
    </source>
</evidence>
<keyword evidence="5" id="KW-0378">Hydrolase</keyword>
<gene>
    <name evidence="5" type="primary">RPP1</name>
    <name evidence="5" type="ORF">Cpir12675_004982</name>
</gene>
<feature type="compositionally biased region" description="Low complexity" evidence="4">
    <location>
        <begin position="318"/>
        <end position="333"/>
    </location>
</feature>
<protein>
    <submittedName>
        <fullName evidence="5">RNA-binding RNA processing protein rpp1</fullName>
        <ecNumber evidence="5">3.1.26.5</ecNumber>
    </submittedName>
</protein>